<dbReference type="EMBL" id="JAKKPZ010000002">
    <property type="protein sequence ID" value="KAI1726574.1"/>
    <property type="molecule type" value="Genomic_DNA"/>
</dbReference>
<feature type="compositionally biased region" description="Basic and acidic residues" evidence="1">
    <location>
        <begin position="314"/>
        <end position="324"/>
    </location>
</feature>
<protein>
    <submittedName>
        <fullName evidence="3">Basic region leucine zipper domain-containing protein</fullName>
    </submittedName>
</protein>
<feature type="region of interest" description="Disordered" evidence="1">
    <location>
        <begin position="27"/>
        <end position="54"/>
    </location>
</feature>
<dbReference type="SUPFAM" id="SSF57959">
    <property type="entry name" value="Leucine zipper domain"/>
    <property type="match status" value="1"/>
</dbReference>
<dbReference type="Gene3D" id="1.20.5.170">
    <property type="match status" value="1"/>
</dbReference>
<evidence type="ECO:0000256" key="1">
    <source>
        <dbReference type="SAM" id="MobiDB-lite"/>
    </source>
</evidence>
<dbReference type="Proteomes" id="UP001201812">
    <property type="component" value="Unassembled WGS sequence"/>
</dbReference>
<dbReference type="CDD" id="cd14692">
    <property type="entry name" value="bZIP_ATF4"/>
    <property type="match status" value="1"/>
</dbReference>
<dbReference type="GO" id="GO:0003700">
    <property type="term" value="F:DNA-binding transcription factor activity"/>
    <property type="evidence" value="ECO:0007669"/>
    <property type="project" value="InterPro"/>
</dbReference>
<evidence type="ECO:0000259" key="2">
    <source>
        <dbReference type="PROSITE" id="PS50217"/>
    </source>
</evidence>
<feature type="region of interest" description="Disordered" evidence="1">
    <location>
        <begin position="307"/>
        <end position="331"/>
    </location>
</feature>
<dbReference type="InterPro" id="IPR046347">
    <property type="entry name" value="bZIP_sf"/>
</dbReference>
<dbReference type="InterPro" id="IPR004827">
    <property type="entry name" value="bZIP"/>
</dbReference>
<dbReference type="Pfam" id="PF07716">
    <property type="entry name" value="bZIP_2"/>
    <property type="match status" value="1"/>
</dbReference>
<comment type="caution">
    <text evidence="3">The sequence shown here is derived from an EMBL/GenBank/DDBJ whole genome shotgun (WGS) entry which is preliminary data.</text>
</comment>
<organism evidence="3 4">
    <name type="scientific">Ditylenchus destructor</name>
    <dbReference type="NCBI Taxonomy" id="166010"/>
    <lineage>
        <taxon>Eukaryota</taxon>
        <taxon>Metazoa</taxon>
        <taxon>Ecdysozoa</taxon>
        <taxon>Nematoda</taxon>
        <taxon>Chromadorea</taxon>
        <taxon>Rhabditida</taxon>
        <taxon>Tylenchina</taxon>
        <taxon>Tylenchomorpha</taxon>
        <taxon>Sphaerularioidea</taxon>
        <taxon>Anguinidae</taxon>
        <taxon>Anguininae</taxon>
        <taxon>Ditylenchus</taxon>
    </lineage>
</organism>
<dbReference type="PROSITE" id="PS50217">
    <property type="entry name" value="BZIP"/>
    <property type="match status" value="1"/>
</dbReference>
<accession>A0AAD4RCK6</accession>
<feature type="domain" description="BZIP" evidence="2">
    <location>
        <begin position="320"/>
        <end position="380"/>
    </location>
</feature>
<dbReference type="AlphaFoldDB" id="A0AAD4RCK6"/>
<dbReference type="SMART" id="SM00338">
    <property type="entry name" value="BRLZ"/>
    <property type="match status" value="1"/>
</dbReference>
<evidence type="ECO:0000313" key="3">
    <source>
        <dbReference type="EMBL" id="KAI1726574.1"/>
    </source>
</evidence>
<evidence type="ECO:0000313" key="4">
    <source>
        <dbReference type="Proteomes" id="UP001201812"/>
    </source>
</evidence>
<reference evidence="3" key="1">
    <citation type="submission" date="2022-01" db="EMBL/GenBank/DDBJ databases">
        <title>Genome Sequence Resource for Two Populations of Ditylenchus destructor, the Migratory Endoparasitic Phytonematode.</title>
        <authorList>
            <person name="Zhang H."/>
            <person name="Lin R."/>
            <person name="Xie B."/>
        </authorList>
    </citation>
    <scope>NUCLEOTIDE SEQUENCE</scope>
    <source>
        <strain evidence="3">BazhouSP</strain>
    </source>
</reference>
<name>A0AAD4RCK6_9BILA</name>
<dbReference type="PROSITE" id="PS00036">
    <property type="entry name" value="BZIP_BASIC"/>
    <property type="match status" value="1"/>
</dbReference>
<feature type="compositionally biased region" description="Polar residues" evidence="1">
    <location>
        <begin position="28"/>
        <end position="43"/>
    </location>
</feature>
<proteinExistence type="predicted"/>
<gene>
    <name evidence="3" type="ORF">DdX_03296</name>
</gene>
<keyword evidence="4" id="KW-1185">Reference proteome</keyword>
<sequence>MAAPFSGEDLVKRSILSSILGLKVKTPKFQQQPGTSRDNQWASGASHDQPCSSKSILRVDTSRNVAVNNHKNSVTQTPENANAPQNYNLTEFECREQSLSEQLADGLFLASPQTQFAHESYSNPSPDHIYQQSPQDIFREIVCECEHLELQTPREQNYQHFNYDSTDMAKFDQMTSTNSPAFNPIKETSSHITHGQMYNSSESHPQMRTEPQFINQPNFHPTGPTICMHCHHTIPPRIASNLPVMRQPSQYNQVNNQQISIGQHEDIESLIPTVTSLYEQQKGAQLGHISLEEFIKMVVLAVKEAGGIGKNSKGKPETPEEILQRKRQQNNEAAARYRKRQREAKVQEESETQALLRRNSLLKYEIEEIQKQIDLLKTKFVIDIPCSKNN</sequence>